<evidence type="ECO:0000256" key="4">
    <source>
        <dbReference type="ARBA" id="ARBA00022912"/>
    </source>
</evidence>
<dbReference type="GO" id="GO:0004725">
    <property type="term" value="F:protein tyrosine phosphatase activity"/>
    <property type="evidence" value="ECO:0007669"/>
    <property type="project" value="UniProtKB-EC"/>
</dbReference>
<sequence>MIDVHSHILPGIDDGARTVEETYQMLKEAYNAGFETIISTSHYMENVYMANKKQKETYIQMIQSTLKQKQIELKVYNGTEVYSNDHMLSLIKSGEIATLNHSRYVLFELPMNQNVIYFDQIIYELISMDYVPIIAHPERYQYVQKNPNMVLKWIEQGALLQVNYGSFIGIYGKSVEKTAMKLLKHNMIHFLGSDCHRGESIYSKIDPIKEKLEKEIGKEKFHKLSYLNPLHIVENKKIEIEEPIKIKGFFR</sequence>
<proteinExistence type="inferred from homology"/>
<reference evidence="6" key="2">
    <citation type="journal article" date="2021" name="PeerJ">
        <title>Extensive microbial diversity within the chicken gut microbiome revealed by metagenomics and culture.</title>
        <authorList>
            <person name="Gilroy R."/>
            <person name="Ravi A."/>
            <person name="Getino M."/>
            <person name="Pursley I."/>
            <person name="Horton D.L."/>
            <person name="Alikhan N.F."/>
            <person name="Baker D."/>
            <person name="Gharbi K."/>
            <person name="Hall N."/>
            <person name="Watson M."/>
            <person name="Adriaenssens E.M."/>
            <person name="Foster-Nyarko E."/>
            <person name="Jarju S."/>
            <person name="Secka A."/>
            <person name="Antonio M."/>
            <person name="Oren A."/>
            <person name="Chaudhuri R.R."/>
            <person name="La Ragione R."/>
            <person name="Hildebrand F."/>
            <person name="Pallen M.J."/>
        </authorList>
    </citation>
    <scope>NUCLEOTIDE SEQUENCE</scope>
    <source>
        <strain evidence="6">CHK195-15760</strain>
    </source>
</reference>
<evidence type="ECO:0000313" key="6">
    <source>
        <dbReference type="EMBL" id="HIU52163.1"/>
    </source>
</evidence>
<dbReference type="SUPFAM" id="SSF89550">
    <property type="entry name" value="PHP domain-like"/>
    <property type="match status" value="1"/>
</dbReference>
<evidence type="ECO:0000313" key="7">
    <source>
        <dbReference type="Proteomes" id="UP000824093"/>
    </source>
</evidence>
<comment type="caution">
    <text evidence="6">The sequence shown here is derived from an EMBL/GenBank/DDBJ whole genome shotgun (WGS) entry which is preliminary data.</text>
</comment>
<keyword evidence="3" id="KW-0378">Hydrolase</keyword>
<dbReference type="PIRSF" id="PIRSF016557">
    <property type="entry name" value="Caps_synth_CpsB"/>
    <property type="match status" value="1"/>
</dbReference>
<dbReference type="AlphaFoldDB" id="A0A9D1SA86"/>
<dbReference type="PANTHER" id="PTHR39181:SF1">
    <property type="entry name" value="TYROSINE-PROTEIN PHOSPHATASE YWQE"/>
    <property type="match status" value="1"/>
</dbReference>
<keyword evidence="4" id="KW-0904">Protein phosphatase</keyword>
<dbReference type="EC" id="3.1.3.48" evidence="2"/>
<organism evidence="6 7">
    <name type="scientific">Candidatus Merdicola faecigallinarum</name>
    <dbReference type="NCBI Taxonomy" id="2840862"/>
    <lineage>
        <taxon>Bacteria</taxon>
        <taxon>Bacillati</taxon>
        <taxon>Bacillota</taxon>
        <taxon>Clostridia</taxon>
        <taxon>Candidatus Merdicola</taxon>
    </lineage>
</organism>
<evidence type="ECO:0000256" key="5">
    <source>
        <dbReference type="ARBA" id="ARBA00051722"/>
    </source>
</evidence>
<dbReference type="PANTHER" id="PTHR39181">
    <property type="entry name" value="TYROSINE-PROTEIN PHOSPHATASE YWQE"/>
    <property type="match status" value="1"/>
</dbReference>
<name>A0A9D1SA86_9FIRM</name>
<accession>A0A9D1SA86</accession>
<evidence type="ECO:0000256" key="1">
    <source>
        <dbReference type="ARBA" id="ARBA00005750"/>
    </source>
</evidence>
<dbReference type="InterPro" id="IPR016195">
    <property type="entry name" value="Pol/histidinol_Pase-like"/>
</dbReference>
<dbReference type="Pfam" id="PF19567">
    <property type="entry name" value="CpsB_CapC"/>
    <property type="match status" value="1"/>
</dbReference>
<evidence type="ECO:0000256" key="3">
    <source>
        <dbReference type="ARBA" id="ARBA00022801"/>
    </source>
</evidence>
<reference evidence="6" key="1">
    <citation type="submission" date="2020-10" db="EMBL/GenBank/DDBJ databases">
        <authorList>
            <person name="Gilroy R."/>
        </authorList>
    </citation>
    <scope>NUCLEOTIDE SEQUENCE</scope>
    <source>
        <strain evidence="6">CHK195-15760</strain>
    </source>
</reference>
<comment type="catalytic activity">
    <reaction evidence="5">
        <text>O-phospho-L-tyrosyl-[protein] + H2O = L-tyrosyl-[protein] + phosphate</text>
        <dbReference type="Rhea" id="RHEA:10684"/>
        <dbReference type="Rhea" id="RHEA-COMP:10136"/>
        <dbReference type="Rhea" id="RHEA-COMP:20101"/>
        <dbReference type="ChEBI" id="CHEBI:15377"/>
        <dbReference type="ChEBI" id="CHEBI:43474"/>
        <dbReference type="ChEBI" id="CHEBI:46858"/>
        <dbReference type="ChEBI" id="CHEBI:61978"/>
        <dbReference type="EC" id="3.1.3.48"/>
    </reaction>
</comment>
<dbReference type="GO" id="GO:0030145">
    <property type="term" value="F:manganese ion binding"/>
    <property type="evidence" value="ECO:0007669"/>
    <property type="project" value="InterPro"/>
</dbReference>
<protein>
    <recommendedName>
        <fullName evidence="2">protein-tyrosine-phosphatase</fullName>
        <ecNumber evidence="2">3.1.3.48</ecNumber>
    </recommendedName>
</protein>
<comment type="similarity">
    <text evidence="1">Belongs to the metallo-dependent hydrolases superfamily. CpsB/CapC family.</text>
</comment>
<dbReference type="Gene3D" id="3.20.20.140">
    <property type="entry name" value="Metal-dependent hydrolases"/>
    <property type="match status" value="1"/>
</dbReference>
<dbReference type="InterPro" id="IPR016667">
    <property type="entry name" value="Caps_polysacc_synth_CpsB/CapC"/>
</dbReference>
<dbReference type="EMBL" id="DVNH01000047">
    <property type="protein sequence ID" value="HIU52163.1"/>
    <property type="molecule type" value="Genomic_DNA"/>
</dbReference>
<evidence type="ECO:0000256" key="2">
    <source>
        <dbReference type="ARBA" id="ARBA00013064"/>
    </source>
</evidence>
<dbReference type="Proteomes" id="UP000824093">
    <property type="component" value="Unassembled WGS sequence"/>
</dbReference>
<gene>
    <name evidence="6" type="ORF">IAB70_06095</name>
</gene>